<dbReference type="Gene3D" id="1.10.10.10">
    <property type="entry name" value="Winged helix-like DNA-binding domain superfamily/Winged helix DNA-binding domain"/>
    <property type="match status" value="1"/>
</dbReference>
<reference evidence="1 2" key="1">
    <citation type="submission" date="2015-01" db="EMBL/GenBank/DDBJ databases">
        <title>Lifestyle Evolution in Cyanobacterial Symbionts of Sponges.</title>
        <authorList>
            <person name="Burgsdorf I."/>
            <person name="Slaby B.M."/>
            <person name="Handley K.M."/>
            <person name="Haber M."/>
            <person name="Blom J."/>
            <person name="Marshall C.W."/>
            <person name="Gilbert J.A."/>
            <person name="Hentschel U."/>
            <person name="Steindler L."/>
        </authorList>
    </citation>
    <scope>NUCLEOTIDE SEQUENCE [LARGE SCALE GENOMIC DNA]</scope>
    <source>
        <strain evidence="1">142</strain>
    </source>
</reference>
<dbReference type="PROSITE" id="PS01332">
    <property type="entry name" value="HTH_RRF2_1"/>
    <property type="match status" value="1"/>
</dbReference>
<sequence>MLQRRTLYALKALLELAQAQETLCSVSHIAQRQKIPAAMLEQILLQLRRAGLVVARRGRSGGYGLARPANSIYLEQVANAVGERLQQAEPSLSHDDKHEDNATDQVLAMLERRLRRSLTKALRETTLEELFLDLRSWQAILEDDNALML</sequence>
<protein>
    <recommendedName>
        <fullName evidence="3">Transcriptional regulator</fullName>
    </recommendedName>
</protein>
<dbReference type="InterPro" id="IPR036388">
    <property type="entry name" value="WH-like_DNA-bd_sf"/>
</dbReference>
<dbReference type="GO" id="GO:0005829">
    <property type="term" value="C:cytosol"/>
    <property type="evidence" value="ECO:0007669"/>
    <property type="project" value="TreeGrafter"/>
</dbReference>
<dbReference type="InterPro" id="IPR036390">
    <property type="entry name" value="WH_DNA-bd_sf"/>
</dbReference>
<accession>A0A6N3XAW2</accession>
<evidence type="ECO:0008006" key="3">
    <source>
        <dbReference type="Google" id="ProtNLM"/>
    </source>
</evidence>
<dbReference type="InterPro" id="IPR000944">
    <property type="entry name" value="Tscrpt_reg_Rrf2"/>
</dbReference>
<dbReference type="Proteomes" id="UP000035054">
    <property type="component" value="Unassembled WGS sequence"/>
</dbReference>
<comment type="caution">
    <text evidence="1">The sequence shown here is derived from an EMBL/GenBank/DDBJ whole genome shotgun (WGS) entry which is preliminary data.</text>
</comment>
<dbReference type="PANTHER" id="PTHR33221:SF16">
    <property type="entry name" value="HTH-TYPE TRANSCRIPTIONAL REGULATOR SLR0846-RELATED"/>
    <property type="match status" value="1"/>
</dbReference>
<dbReference type="PROSITE" id="PS51197">
    <property type="entry name" value="HTH_RRF2_2"/>
    <property type="match status" value="1"/>
</dbReference>
<dbReference type="InterPro" id="IPR030489">
    <property type="entry name" value="TR_Rrf2-type_CS"/>
</dbReference>
<evidence type="ECO:0000313" key="1">
    <source>
        <dbReference type="EMBL" id="KKZ10540.1"/>
    </source>
</evidence>
<dbReference type="PANTHER" id="PTHR33221">
    <property type="entry name" value="WINGED HELIX-TURN-HELIX TRANSCRIPTIONAL REGULATOR, RRF2 FAMILY"/>
    <property type="match status" value="1"/>
</dbReference>
<proteinExistence type="predicted"/>
<name>A0A6N3XAW2_9SYNE</name>
<organism evidence="1 2">
    <name type="scientific">Candidatus Synechococcus spongiarum 142</name>
    <dbReference type="NCBI Taxonomy" id="1608213"/>
    <lineage>
        <taxon>Bacteria</taxon>
        <taxon>Bacillati</taxon>
        <taxon>Cyanobacteriota</taxon>
        <taxon>Cyanophyceae</taxon>
        <taxon>Synechococcales</taxon>
        <taxon>Synechococcaceae</taxon>
        <taxon>Synechococcus</taxon>
    </lineage>
</organism>
<evidence type="ECO:0000313" key="2">
    <source>
        <dbReference type="Proteomes" id="UP000035054"/>
    </source>
</evidence>
<dbReference type="NCBIfam" id="TIGR00738">
    <property type="entry name" value="rrf2_super"/>
    <property type="match status" value="1"/>
</dbReference>
<gene>
    <name evidence="1" type="ORF">TH68_10530</name>
</gene>
<dbReference type="SUPFAM" id="SSF46785">
    <property type="entry name" value="Winged helix' DNA-binding domain"/>
    <property type="match status" value="1"/>
</dbReference>
<dbReference type="EMBL" id="JXUO01000314">
    <property type="protein sequence ID" value="KKZ10540.1"/>
    <property type="molecule type" value="Genomic_DNA"/>
</dbReference>
<dbReference type="GO" id="GO:0003700">
    <property type="term" value="F:DNA-binding transcription factor activity"/>
    <property type="evidence" value="ECO:0007669"/>
    <property type="project" value="TreeGrafter"/>
</dbReference>
<dbReference type="Pfam" id="PF02082">
    <property type="entry name" value="Rrf2"/>
    <property type="match status" value="1"/>
</dbReference>
<dbReference type="AlphaFoldDB" id="A0A6N3XAW2"/>